<protein>
    <submittedName>
        <fullName evidence="5">Branched-chain amino acid transport system substrate-binding protein</fullName>
    </submittedName>
</protein>
<dbReference type="Proteomes" id="UP000535276">
    <property type="component" value="Unassembled WGS sequence"/>
</dbReference>
<dbReference type="CDD" id="cd06327">
    <property type="entry name" value="PBP1_SBP-like"/>
    <property type="match status" value="1"/>
</dbReference>
<dbReference type="PANTHER" id="PTHR30483:SF6">
    <property type="entry name" value="PERIPLASMIC BINDING PROTEIN OF ABC TRANSPORTER FOR NATURAL AMINO ACIDS"/>
    <property type="match status" value="1"/>
</dbReference>
<accession>A0A7Z0DX50</accession>
<organism evidence="5 6">
    <name type="scientific">Rhizobium leguminosarum</name>
    <dbReference type="NCBI Taxonomy" id="384"/>
    <lineage>
        <taxon>Bacteria</taxon>
        <taxon>Pseudomonadati</taxon>
        <taxon>Pseudomonadota</taxon>
        <taxon>Alphaproteobacteria</taxon>
        <taxon>Hyphomicrobiales</taxon>
        <taxon>Rhizobiaceae</taxon>
        <taxon>Rhizobium/Agrobacterium group</taxon>
        <taxon>Rhizobium</taxon>
    </lineage>
</organism>
<evidence type="ECO:0000313" key="5">
    <source>
        <dbReference type="EMBL" id="NYJ11007.1"/>
    </source>
</evidence>
<dbReference type="InterPro" id="IPR028082">
    <property type="entry name" value="Peripla_BP_I"/>
</dbReference>
<gene>
    <name evidence="5" type="ORF">GGI64_002054</name>
</gene>
<dbReference type="EMBL" id="JACBZV010000002">
    <property type="protein sequence ID" value="NYJ11007.1"/>
    <property type="molecule type" value="Genomic_DNA"/>
</dbReference>
<sequence length="439" mass="47751">MLRRIICRMLVNVRYDSASLTKALEEELQRRFWEDGLMKHLRILLSCTAAFAAMSTGAHAQDSGPIRIGVLTDVSGQFSHEAGEGAITAVKMAVEDFGGKVLDRPLEVVVADHQNKPEVAVSTAREWYESRGVTMINNLINSGIAMAVTQVAKDEDKIAIVNGSGSSRLTNDGCTPNSIHYSYDTYALANGTANELIREGKKNWYFLTADYAFGHALEADASQIVKKNGGTVSGAVRYPIETSDHSAFMLQAQASPADVVALAGSGTTFVNAVKSAAEFGLASSGKTVAGLLVWDTDVHSLGLETAQGMILTNAFYWDRDEETRAFAKKFEARVGRPPHMGDAGDYSSTMHYLQAVKSAGTTDTKQVMAKMKETPVNDFFAKGGKIREDGRMVHDMYVYQVKTPAESKGEWDLLKLLTTIPGDQAFRPLSESQCPLVKK</sequence>
<evidence type="ECO:0000256" key="1">
    <source>
        <dbReference type="ARBA" id="ARBA00010062"/>
    </source>
</evidence>
<proteinExistence type="inferred from homology"/>
<evidence type="ECO:0000259" key="4">
    <source>
        <dbReference type="Pfam" id="PF13458"/>
    </source>
</evidence>
<keyword evidence="3" id="KW-0029">Amino-acid transport</keyword>
<evidence type="ECO:0000313" key="6">
    <source>
        <dbReference type="Proteomes" id="UP000535276"/>
    </source>
</evidence>
<dbReference type="InterPro" id="IPR028081">
    <property type="entry name" value="Leu-bd"/>
</dbReference>
<feature type="domain" description="Leucine-binding protein" evidence="4">
    <location>
        <begin position="65"/>
        <end position="402"/>
    </location>
</feature>
<name>A0A7Z0DX50_RHILE</name>
<dbReference type="GO" id="GO:0006865">
    <property type="term" value="P:amino acid transport"/>
    <property type="evidence" value="ECO:0007669"/>
    <property type="project" value="UniProtKB-KW"/>
</dbReference>
<dbReference type="AlphaFoldDB" id="A0A7Z0DX50"/>
<comment type="similarity">
    <text evidence="1">Belongs to the leucine-binding protein family.</text>
</comment>
<keyword evidence="3" id="KW-0813">Transport</keyword>
<dbReference type="Gene3D" id="3.40.50.2300">
    <property type="match status" value="2"/>
</dbReference>
<comment type="caution">
    <text evidence="5">The sequence shown here is derived from an EMBL/GenBank/DDBJ whole genome shotgun (WGS) entry which is preliminary data.</text>
</comment>
<reference evidence="5 6" key="1">
    <citation type="submission" date="2020-07" db="EMBL/GenBank/DDBJ databases">
        <title>Genomic Encyclopedia of Type Strains, Phase IV (KMG-V): Genome sequencing to study the core and pangenomes of soil and plant-associated prokaryotes.</title>
        <authorList>
            <person name="Whitman W."/>
        </authorList>
    </citation>
    <scope>NUCLEOTIDE SEQUENCE [LARGE SCALE GENOMIC DNA]</scope>
    <source>
        <strain evidence="5 6">SEMIA 4052</strain>
    </source>
</reference>
<dbReference type="Pfam" id="PF13458">
    <property type="entry name" value="Peripla_BP_6"/>
    <property type="match status" value="1"/>
</dbReference>
<dbReference type="PANTHER" id="PTHR30483">
    <property type="entry name" value="LEUCINE-SPECIFIC-BINDING PROTEIN"/>
    <property type="match status" value="1"/>
</dbReference>
<keyword evidence="2" id="KW-0732">Signal</keyword>
<dbReference type="InterPro" id="IPR051010">
    <property type="entry name" value="BCAA_transport"/>
</dbReference>
<dbReference type="SUPFAM" id="SSF53822">
    <property type="entry name" value="Periplasmic binding protein-like I"/>
    <property type="match status" value="1"/>
</dbReference>
<evidence type="ECO:0000256" key="2">
    <source>
        <dbReference type="ARBA" id="ARBA00022729"/>
    </source>
</evidence>
<evidence type="ECO:0000256" key="3">
    <source>
        <dbReference type="ARBA" id="ARBA00022970"/>
    </source>
</evidence>